<evidence type="ECO:0000256" key="2">
    <source>
        <dbReference type="SAM" id="Phobius"/>
    </source>
</evidence>
<keyword evidence="1" id="KW-0175">Coiled coil</keyword>
<gene>
    <name evidence="4" type="primary">LOC120283690</name>
</gene>
<evidence type="ECO:0000313" key="4">
    <source>
        <dbReference type="RefSeq" id="XP_039146339.1"/>
    </source>
</evidence>
<accession>A0AB40D7Q0</accession>
<keyword evidence="2" id="KW-0812">Transmembrane</keyword>
<organism evidence="3 4">
    <name type="scientific">Dioscorea cayennensis subsp. rotundata</name>
    <name type="common">White Guinea yam</name>
    <name type="synonym">Dioscorea rotundata</name>
    <dbReference type="NCBI Taxonomy" id="55577"/>
    <lineage>
        <taxon>Eukaryota</taxon>
        <taxon>Viridiplantae</taxon>
        <taxon>Streptophyta</taxon>
        <taxon>Embryophyta</taxon>
        <taxon>Tracheophyta</taxon>
        <taxon>Spermatophyta</taxon>
        <taxon>Magnoliopsida</taxon>
        <taxon>Liliopsida</taxon>
        <taxon>Dioscoreales</taxon>
        <taxon>Dioscoreaceae</taxon>
        <taxon>Dioscorea</taxon>
    </lineage>
</organism>
<evidence type="ECO:0000256" key="1">
    <source>
        <dbReference type="SAM" id="Coils"/>
    </source>
</evidence>
<proteinExistence type="predicted"/>
<dbReference type="Proteomes" id="UP001515500">
    <property type="component" value="Chromosome 19"/>
</dbReference>
<feature type="transmembrane region" description="Helical" evidence="2">
    <location>
        <begin position="7"/>
        <end position="30"/>
    </location>
</feature>
<dbReference type="RefSeq" id="XP_039146339.1">
    <property type="nucleotide sequence ID" value="XM_039290405.1"/>
</dbReference>
<keyword evidence="3" id="KW-1185">Reference proteome</keyword>
<keyword evidence="2" id="KW-0472">Membrane</keyword>
<dbReference type="GeneID" id="120283690"/>
<feature type="coiled-coil region" evidence="1">
    <location>
        <begin position="103"/>
        <end position="180"/>
    </location>
</feature>
<protein>
    <submittedName>
        <fullName evidence="4">Uncharacterized protein LOC120283690</fullName>
    </submittedName>
</protein>
<feature type="transmembrane region" description="Helical" evidence="2">
    <location>
        <begin position="36"/>
        <end position="56"/>
    </location>
</feature>
<reference evidence="4" key="1">
    <citation type="submission" date="2025-08" db="UniProtKB">
        <authorList>
            <consortium name="RefSeq"/>
        </authorList>
    </citation>
    <scope>IDENTIFICATION</scope>
</reference>
<dbReference type="AlphaFoldDB" id="A0AB40D7Q0"/>
<sequence length="220" mass="26239">MYMMLRVVLSVLLWIVLVVLSVVMLIFGFVIMMLLVMFWVGFMMVRVGVMILWLVLMIDNDEYRKLQEKIENCHSFVNTIITFHHIMQRVVLMILSSMSRMLRNQLKKKMARVRDNLTKLQERLEMAYRKLEYADEEMMIVPHGTTNTLFHNLRAVSNDLQDISDELSKLEDKLATMDYEEHWLSLFINVYQHLIYFPPQIKSQNKTLKIIGSRLEEIFK</sequence>
<evidence type="ECO:0000313" key="3">
    <source>
        <dbReference type="Proteomes" id="UP001515500"/>
    </source>
</evidence>
<keyword evidence="2" id="KW-1133">Transmembrane helix</keyword>
<name>A0AB40D7Q0_DIOCR</name>